<keyword evidence="1" id="KW-1133">Transmembrane helix</keyword>
<comment type="caution">
    <text evidence="2">The sequence shown here is derived from an EMBL/GenBank/DDBJ whole genome shotgun (WGS) entry which is preliminary data.</text>
</comment>
<protein>
    <submittedName>
        <fullName evidence="2">Uncharacterized protein</fullName>
    </submittedName>
</protein>
<accession>A0ABD3SCU6</accession>
<feature type="transmembrane region" description="Helical" evidence="1">
    <location>
        <begin position="15"/>
        <end position="37"/>
    </location>
</feature>
<dbReference type="Proteomes" id="UP001530377">
    <property type="component" value="Unassembled WGS sequence"/>
</dbReference>
<gene>
    <name evidence="2" type="ORF">ACHAXA_011911</name>
</gene>
<dbReference type="EMBL" id="JALLPB020000074">
    <property type="protein sequence ID" value="KAL3822133.1"/>
    <property type="molecule type" value="Genomic_DNA"/>
</dbReference>
<name>A0ABD3SCU6_9STRA</name>
<reference evidence="2 3" key="1">
    <citation type="submission" date="2024-10" db="EMBL/GenBank/DDBJ databases">
        <title>Updated reference genomes for cyclostephanoid diatoms.</title>
        <authorList>
            <person name="Roberts W.R."/>
            <person name="Alverson A.J."/>
        </authorList>
    </citation>
    <scope>NUCLEOTIDE SEQUENCE [LARGE SCALE GENOMIC DNA]</scope>
    <source>
        <strain evidence="2 3">AJA228-03</strain>
    </source>
</reference>
<keyword evidence="1" id="KW-0812">Transmembrane</keyword>
<evidence type="ECO:0000313" key="3">
    <source>
        <dbReference type="Proteomes" id="UP001530377"/>
    </source>
</evidence>
<keyword evidence="1" id="KW-0472">Membrane</keyword>
<keyword evidence="3" id="KW-1185">Reference proteome</keyword>
<evidence type="ECO:0000313" key="2">
    <source>
        <dbReference type="EMBL" id="KAL3822133.1"/>
    </source>
</evidence>
<dbReference type="AlphaFoldDB" id="A0ABD3SCU6"/>
<organism evidence="2 3">
    <name type="scientific">Cyclostephanos tholiformis</name>
    <dbReference type="NCBI Taxonomy" id="382380"/>
    <lineage>
        <taxon>Eukaryota</taxon>
        <taxon>Sar</taxon>
        <taxon>Stramenopiles</taxon>
        <taxon>Ochrophyta</taxon>
        <taxon>Bacillariophyta</taxon>
        <taxon>Coscinodiscophyceae</taxon>
        <taxon>Thalassiosirophycidae</taxon>
        <taxon>Stephanodiscales</taxon>
        <taxon>Stephanodiscaceae</taxon>
        <taxon>Cyclostephanos</taxon>
    </lineage>
</organism>
<sequence length="196" mass="20555">MPSRIQKCEEPNRHVLVIFGLLAVFAVSIFVAIRFPYVDMNAQALLIADNAIIARDSDDSGVDVAVGVGGEVATEVSIIETSHVGTGDSSASAGGVEVEILLDDVPAETSEIDHDEDQSVGDGDITSMELDNQVEDDSENESTAPITGISTVNTVDDGTIITESENVTFGGLFSDTELDQLQNLNISASIGGGRKN</sequence>
<proteinExistence type="predicted"/>
<evidence type="ECO:0000256" key="1">
    <source>
        <dbReference type="SAM" id="Phobius"/>
    </source>
</evidence>